<accession>A0AAP9YFQ2</accession>
<evidence type="ECO:0000256" key="1">
    <source>
        <dbReference type="ARBA" id="ARBA00023015"/>
    </source>
</evidence>
<protein>
    <submittedName>
        <fullName evidence="5">Helix-turn-helix domain-containing protein</fullName>
    </submittedName>
</protein>
<dbReference type="GO" id="GO:0003677">
    <property type="term" value="F:DNA binding"/>
    <property type="evidence" value="ECO:0007669"/>
    <property type="project" value="UniProtKB-KW"/>
</dbReference>
<keyword evidence="2" id="KW-0238">DNA-binding</keyword>
<dbReference type="PANTHER" id="PTHR40661:SF3">
    <property type="entry name" value="FELS-1 PROPHAGE TRANSCRIPTIONAL REGULATOR"/>
    <property type="match status" value="1"/>
</dbReference>
<dbReference type="PROSITE" id="PS50943">
    <property type="entry name" value="HTH_CROC1"/>
    <property type="match status" value="1"/>
</dbReference>
<dbReference type="InterPro" id="IPR001387">
    <property type="entry name" value="Cro/C1-type_HTH"/>
</dbReference>
<dbReference type="RefSeq" id="WP_198867772.1">
    <property type="nucleotide sequence ID" value="NZ_CP066310.1"/>
</dbReference>
<dbReference type="SUPFAM" id="SSF47413">
    <property type="entry name" value="lambda repressor-like DNA-binding domains"/>
    <property type="match status" value="1"/>
</dbReference>
<dbReference type="SUPFAM" id="SSF51306">
    <property type="entry name" value="LexA/Signal peptidase"/>
    <property type="match status" value="1"/>
</dbReference>
<dbReference type="Proteomes" id="UP000596192">
    <property type="component" value="Chromosome"/>
</dbReference>
<reference evidence="5 6" key="1">
    <citation type="submission" date="2020-12" db="EMBL/GenBank/DDBJ databases">
        <title>Genomic Analysis and Response surface optimization of nitrogen-fixing conditions for A. chroococcum strain HR1, Isolation from rhizosphere soil.</title>
        <authorList>
            <person name="Li J."/>
            <person name="Yang H."/>
            <person name="Liu H."/>
            <person name="Wang C."/>
            <person name="Tian Y."/>
            <person name="Lu X.Y."/>
        </authorList>
    </citation>
    <scope>NUCLEOTIDE SEQUENCE [LARGE SCALE GENOMIC DNA]</scope>
    <source>
        <strain evidence="5 6">HR1</strain>
    </source>
</reference>
<dbReference type="EMBL" id="CP066310">
    <property type="protein sequence ID" value="QQE90452.1"/>
    <property type="molecule type" value="Genomic_DNA"/>
</dbReference>
<dbReference type="Gene3D" id="1.10.260.40">
    <property type="entry name" value="lambda repressor-like DNA-binding domains"/>
    <property type="match status" value="1"/>
</dbReference>
<dbReference type="SMART" id="SM00530">
    <property type="entry name" value="HTH_XRE"/>
    <property type="match status" value="1"/>
</dbReference>
<evidence type="ECO:0000313" key="6">
    <source>
        <dbReference type="Proteomes" id="UP000596192"/>
    </source>
</evidence>
<keyword evidence="1" id="KW-0805">Transcription regulation</keyword>
<evidence type="ECO:0000259" key="4">
    <source>
        <dbReference type="PROSITE" id="PS50943"/>
    </source>
</evidence>
<evidence type="ECO:0000313" key="5">
    <source>
        <dbReference type="EMBL" id="QQE90452.1"/>
    </source>
</evidence>
<dbReference type="Gene3D" id="2.10.109.10">
    <property type="entry name" value="Umud Fragment, subunit A"/>
    <property type="match status" value="1"/>
</dbReference>
<evidence type="ECO:0000256" key="2">
    <source>
        <dbReference type="ARBA" id="ARBA00023125"/>
    </source>
</evidence>
<dbReference type="InterPro" id="IPR036286">
    <property type="entry name" value="LexA/Signal_pep-like_sf"/>
</dbReference>
<dbReference type="CDD" id="cd00093">
    <property type="entry name" value="HTH_XRE"/>
    <property type="match status" value="1"/>
</dbReference>
<dbReference type="AlphaFoldDB" id="A0AAP9YFQ2"/>
<gene>
    <name evidence="5" type="ORF">GKQ51_09345</name>
</gene>
<feature type="domain" description="HTH cro/C1-type" evidence="4">
    <location>
        <begin position="30"/>
        <end position="80"/>
    </location>
</feature>
<name>A0AAP9YFQ2_9GAMM</name>
<evidence type="ECO:0000256" key="3">
    <source>
        <dbReference type="ARBA" id="ARBA00023163"/>
    </source>
</evidence>
<sequence length="244" mass="26346">MSSAQKKRKLTTEEAAECAALKAIYVKKKKALGLTQDEIGERLGGIGQSGVSHYLNGVNALNVDVAAGFARELEVAVADFSPRLAAEIAKIARSAAEPAKGIESNVEPGPPITSPWRTIPIVGTAQMGTEGYWYALDSADGYVEIPSRDKDSYALRLKGNSMAPAIKSGWIAVCEPNHRLIPLEYVMIRLLDGESMVKELLRATDEEVTVQSVNDAYGRRTIPVEQIETIHYVSAIVPPGKVIV</sequence>
<proteinExistence type="predicted"/>
<dbReference type="CDD" id="cd06529">
    <property type="entry name" value="S24_LexA-like"/>
    <property type="match status" value="1"/>
</dbReference>
<dbReference type="Pfam" id="PF01381">
    <property type="entry name" value="HTH_3"/>
    <property type="match status" value="1"/>
</dbReference>
<dbReference type="InterPro" id="IPR039418">
    <property type="entry name" value="LexA-like"/>
</dbReference>
<organism evidence="5 6">
    <name type="scientific">Azotobacter chroococcum</name>
    <dbReference type="NCBI Taxonomy" id="353"/>
    <lineage>
        <taxon>Bacteria</taxon>
        <taxon>Pseudomonadati</taxon>
        <taxon>Pseudomonadota</taxon>
        <taxon>Gammaproteobacteria</taxon>
        <taxon>Pseudomonadales</taxon>
        <taxon>Pseudomonadaceae</taxon>
        <taxon>Azotobacter</taxon>
    </lineage>
</organism>
<dbReference type="InterPro" id="IPR010982">
    <property type="entry name" value="Lambda_DNA-bd_dom_sf"/>
</dbReference>
<dbReference type="PANTHER" id="PTHR40661">
    <property type="match status" value="1"/>
</dbReference>
<dbReference type="InterPro" id="IPR015927">
    <property type="entry name" value="Peptidase_S24_S26A/B/C"/>
</dbReference>
<keyword evidence="3" id="KW-0804">Transcription</keyword>
<dbReference type="Pfam" id="PF00717">
    <property type="entry name" value="Peptidase_S24"/>
    <property type="match status" value="1"/>
</dbReference>